<evidence type="ECO:0000256" key="2">
    <source>
        <dbReference type="ARBA" id="ARBA00023125"/>
    </source>
</evidence>
<feature type="domain" description="HTH tetR-type" evidence="5">
    <location>
        <begin position="31"/>
        <end position="91"/>
    </location>
</feature>
<dbReference type="Proteomes" id="UP000217209">
    <property type="component" value="Chromosome"/>
</dbReference>
<keyword evidence="2 4" id="KW-0238">DNA-binding</keyword>
<dbReference type="PANTHER" id="PTHR30055:SF238">
    <property type="entry name" value="MYCOFACTOCIN BIOSYNTHESIS TRANSCRIPTIONAL REGULATOR MFTR-RELATED"/>
    <property type="match status" value="1"/>
</dbReference>
<feature type="DNA-binding region" description="H-T-H motif" evidence="4">
    <location>
        <begin position="54"/>
        <end position="73"/>
    </location>
</feature>
<sequence length="220" mass="25118">MGDKRADLQVLAPSVILHSVQNDGIRDKKRRETKRRIIDEAVRLVQANGYGSVTVEDICQAAEISRRTFFNYMDSKDEAVLGVFPFVFTPASLERIRTTPTGNMIDLIVTSLETVEDAYGPNHETRQRMLDNNPELLHAEAARKRGMLTDLGRAVGDHLEHFPADRVTDWEVQEETHMIVGLFSTAMARYLWNPSTHEDPLEGLRHTAQRITTYTKELQW</sequence>
<evidence type="ECO:0000259" key="5">
    <source>
        <dbReference type="PROSITE" id="PS50977"/>
    </source>
</evidence>
<accession>A0A1Q2HVH1</accession>
<protein>
    <submittedName>
        <fullName evidence="6">Bacterial regulatory protein, TetR family</fullName>
    </submittedName>
</protein>
<dbReference type="PROSITE" id="PS50977">
    <property type="entry name" value="HTH_TETR_2"/>
    <property type="match status" value="1"/>
</dbReference>
<dbReference type="SUPFAM" id="SSF46689">
    <property type="entry name" value="Homeodomain-like"/>
    <property type="match status" value="1"/>
</dbReference>
<evidence type="ECO:0000256" key="1">
    <source>
        <dbReference type="ARBA" id="ARBA00023015"/>
    </source>
</evidence>
<dbReference type="InterPro" id="IPR009057">
    <property type="entry name" value="Homeodomain-like_sf"/>
</dbReference>
<proteinExistence type="predicted"/>
<dbReference type="InterPro" id="IPR001647">
    <property type="entry name" value="HTH_TetR"/>
</dbReference>
<name>A0A1Q2HVH1_9CORY</name>
<dbReference type="PANTHER" id="PTHR30055">
    <property type="entry name" value="HTH-TYPE TRANSCRIPTIONAL REGULATOR RUTR"/>
    <property type="match status" value="1"/>
</dbReference>
<dbReference type="Gene3D" id="1.10.357.10">
    <property type="entry name" value="Tetracycline Repressor, domain 2"/>
    <property type="match status" value="1"/>
</dbReference>
<evidence type="ECO:0000313" key="6">
    <source>
        <dbReference type="EMBL" id="AQQ14851.1"/>
    </source>
</evidence>
<keyword evidence="3" id="KW-0804">Transcription</keyword>
<gene>
    <name evidence="6" type="ORF">CGLAU_04385</name>
</gene>
<evidence type="ECO:0000256" key="3">
    <source>
        <dbReference type="ARBA" id="ARBA00023163"/>
    </source>
</evidence>
<dbReference type="GO" id="GO:0000976">
    <property type="term" value="F:transcription cis-regulatory region binding"/>
    <property type="evidence" value="ECO:0007669"/>
    <property type="project" value="TreeGrafter"/>
</dbReference>
<organism evidence="6 7">
    <name type="scientific">Corynebacterium glaucum</name>
    <dbReference type="NCBI Taxonomy" id="187491"/>
    <lineage>
        <taxon>Bacteria</taxon>
        <taxon>Bacillati</taxon>
        <taxon>Actinomycetota</taxon>
        <taxon>Actinomycetes</taxon>
        <taxon>Mycobacteriales</taxon>
        <taxon>Corynebacteriaceae</taxon>
        <taxon>Corynebacterium</taxon>
    </lineage>
</organism>
<reference evidence="6 7" key="1">
    <citation type="submission" date="2016-12" db="EMBL/GenBank/DDBJ databases">
        <authorList>
            <person name="Song W.-J."/>
            <person name="Kurnit D.M."/>
        </authorList>
    </citation>
    <scope>NUCLEOTIDE SEQUENCE [LARGE SCALE GENOMIC DNA]</scope>
    <source>
        <strain evidence="6 7">DSM 30827</strain>
    </source>
</reference>
<dbReference type="InterPro" id="IPR050109">
    <property type="entry name" value="HTH-type_TetR-like_transc_reg"/>
</dbReference>
<keyword evidence="7" id="KW-1185">Reference proteome</keyword>
<keyword evidence="1" id="KW-0805">Transcription regulation</keyword>
<dbReference type="GO" id="GO:0003700">
    <property type="term" value="F:DNA-binding transcription factor activity"/>
    <property type="evidence" value="ECO:0007669"/>
    <property type="project" value="TreeGrafter"/>
</dbReference>
<dbReference type="AlphaFoldDB" id="A0A1Q2HVH1"/>
<evidence type="ECO:0000313" key="7">
    <source>
        <dbReference type="Proteomes" id="UP000217209"/>
    </source>
</evidence>
<dbReference type="EMBL" id="CP019688">
    <property type="protein sequence ID" value="AQQ14851.1"/>
    <property type="molecule type" value="Genomic_DNA"/>
</dbReference>
<dbReference type="KEGG" id="cgv:CGLAU_04385"/>
<evidence type="ECO:0000256" key="4">
    <source>
        <dbReference type="PROSITE-ProRule" id="PRU00335"/>
    </source>
</evidence>
<dbReference type="Pfam" id="PF00440">
    <property type="entry name" value="TetR_N"/>
    <property type="match status" value="1"/>
</dbReference>